<keyword evidence="3 6" id="KW-0812">Transmembrane</keyword>
<keyword evidence="5 6" id="KW-0472">Membrane</keyword>
<keyword evidence="2" id="KW-1003">Cell membrane</keyword>
<feature type="transmembrane region" description="Helical" evidence="6">
    <location>
        <begin position="194"/>
        <end position="214"/>
    </location>
</feature>
<comment type="subcellular location">
    <subcellularLocation>
        <location evidence="1">Cell membrane</location>
        <topology evidence="1">Multi-pass membrane protein</topology>
    </subcellularLocation>
</comment>
<feature type="transmembrane region" description="Helical" evidence="6">
    <location>
        <begin position="284"/>
        <end position="302"/>
    </location>
</feature>
<dbReference type="InterPro" id="IPR051258">
    <property type="entry name" value="Diverse_Substrate_Transporter"/>
</dbReference>
<feature type="transmembrane region" description="Helical" evidence="6">
    <location>
        <begin position="82"/>
        <end position="103"/>
    </location>
</feature>
<feature type="domain" description="EamA" evidence="7">
    <location>
        <begin position="20"/>
        <end position="154"/>
    </location>
</feature>
<feature type="transmembrane region" description="Helical" evidence="6">
    <location>
        <begin position="137"/>
        <end position="157"/>
    </location>
</feature>
<feature type="transmembrane region" description="Helical" evidence="6">
    <location>
        <begin position="226"/>
        <end position="247"/>
    </location>
</feature>
<evidence type="ECO:0000259" key="7">
    <source>
        <dbReference type="Pfam" id="PF00892"/>
    </source>
</evidence>
<accession>A0A953M3X9</accession>
<proteinExistence type="predicted"/>
<dbReference type="Pfam" id="PF00892">
    <property type="entry name" value="EamA"/>
    <property type="match status" value="2"/>
</dbReference>
<gene>
    <name evidence="8" type="ORF">K8I29_20120</name>
</gene>
<dbReference type="InterPro" id="IPR037185">
    <property type="entry name" value="EmrE-like"/>
</dbReference>
<evidence type="ECO:0000256" key="2">
    <source>
        <dbReference type="ARBA" id="ARBA00022475"/>
    </source>
</evidence>
<keyword evidence="4 6" id="KW-1133">Transmembrane helix</keyword>
<sequence>MKDSKRLAGMEEKARSTDRLGYLCVLLAASLWAASGSVSKYLFHNGISPFQLVQLRTTLAAVVLLLWLFSRKRPLLAVRKRDLPFFLLLGISLAAAQFTYLFAISRIQVAAAILLQYQAPVLIVAFAVLFAGKRLTFSTAAALLGALLGCYLMVGAYRLEILSMNRLGIVSGLASAVAFAVYSIKSEYGMRTYLPWTVVFYAFLFAAFVWNSLYPPLDAFLHAYPGAAWGGILFVGIFGTVLPFGLYNEGIRRIRSTHASITATSEPVIAGVIAWFFLGEGMEGWQMMGAGLVVASLLLLQVRQDSTGGK</sequence>
<evidence type="ECO:0000256" key="6">
    <source>
        <dbReference type="SAM" id="Phobius"/>
    </source>
</evidence>
<protein>
    <submittedName>
        <fullName evidence="8">EamA family transporter</fullName>
    </submittedName>
</protein>
<dbReference type="SUPFAM" id="SSF103481">
    <property type="entry name" value="Multidrug resistance efflux transporter EmrE"/>
    <property type="match status" value="2"/>
</dbReference>
<comment type="caution">
    <text evidence="8">The sequence shown here is derived from an EMBL/GenBank/DDBJ whole genome shotgun (WGS) entry which is preliminary data.</text>
</comment>
<name>A0A953M3X9_9BACT</name>
<feature type="transmembrane region" description="Helical" evidence="6">
    <location>
        <begin position="52"/>
        <end position="70"/>
    </location>
</feature>
<dbReference type="InterPro" id="IPR000620">
    <property type="entry name" value="EamA_dom"/>
</dbReference>
<feature type="transmembrane region" description="Helical" evidence="6">
    <location>
        <begin position="259"/>
        <end position="278"/>
    </location>
</feature>
<evidence type="ECO:0000256" key="1">
    <source>
        <dbReference type="ARBA" id="ARBA00004651"/>
    </source>
</evidence>
<evidence type="ECO:0000313" key="9">
    <source>
        <dbReference type="Proteomes" id="UP000705867"/>
    </source>
</evidence>
<reference evidence="8" key="1">
    <citation type="journal article" date="2021" name="bioRxiv">
        <title>Unraveling nitrogen, sulfur and carbon metabolic pathways and microbial community transcriptional responses to substrate deprivation and toxicity stresses in a bioreactor mimicking anoxic brackish coastal sediment conditions.</title>
        <authorList>
            <person name="Martins P.D."/>
            <person name="Echeveste M.J."/>
            <person name="Arshad A."/>
            <person name="Kurth J."/>
            <person name="Ouboter H."/>
            <person name="Jetten M.S.M."/>
            <person name="Welte C.U."/>
        </authorList>
    </citation>
    <scope>NUCLEOTIDE SEQUENCE</scope>
    <source>
        <strain evidence="8">MAG_39</strain>
    </source>
</reference>
<evidence type="ECO:0000313" key="8">
    <source>
        <dbReference type="EMBL" id="MBZ0158509.1"/>
    </source>
</evidence>
<dbReference type="PANTHER" id="PTHR42920">
    <property type="entry name" value="OS03G0707200 PROTEIN-RELATED"/>
    <property type="match status" value="1"/>
</dbReference>
<evidence type="ECO:0000256" key="3">
    <source>
        <dbReference type="ARBA" id="ARBA00022692"/>
    </source>
</evidence>
<dbReference type="PANTHER" id="PTHR42920:SF11">
    <property type="entry name" value="INNER MEMBRANE PROTEIN YTFF"/>
    <property type="match status" value="1"/>
</dbReference>
<dbReference type="AlphaFoldDB" id="A0A953M3X9"/>
<feature type="domain" description="EamA" evidence="7">
    <location>
        <begin position="167"/>
        <end position="300"/>
    </location>
</feature>
<reference evidence="8" key="2">
    <citation type="submission" date="2021-08" db="EMBL/GenBank/DDBJ databases">
        <authorList>
            <person name="Dalcin Martins P."/>
        </authorList>
    </citation>
    <scope>NUCLEOTIDE SEQUENCE</scope>
    <source>
        <strain evidence="8">MAG_39</strain>
    </source>
</reference>
<dbReference type="EMBL" id="JAIOIV010000157">
    <property type="protein sequence ID" value="MBZ0158509.1"/>
    <property type="molecule type" value="Genomic_DNA"/>
</dbReference>
<dbReference type="Proteomes" id="UP000705867">
    <property type="component" value="Unassembled WGS sequence"/>
</dbReference>
<feature type="transmembrane region" description="Helical" evidence="6">
    <location>
        <begin position="109"/>
        <end position="130"/>
    </location>
</feature>
<organism evidence="8 9">
    <name type="scientific">Candidatus Nitrobium versatile</name>
    <dbReference type="NCBI Taxonomy" id="2884831"/>
    <lineage>
        <taxon>Bacteria</taxon>
        <taxon>Pseudomonadati</taxon>
        <taxon>Nitrospirota</taxon>
        <taxon>Nitrospiria</taxon>
        <taxon>Nitrospirales</taxon>
        <taxon>Nitrospiraceae</taxon>
        <taxon>Candidatus Nitrobium</taxon>
    </lineage>
</organism>
<dbReference type="GO" id="GO:0005886">
    <property type="term" value="C:plasma membrane"/>
    <property type="evidence" value="ECO:0007669"/>
    <property type="project" value="UniProtKB-SubCell"/>
</dbReference>
<evidence type="ECO:0000256" key="5">
    <source>
        <dbReference type="ARBA" id="ARBA00023136"/>
    </source>
</evidence>
<feature type="transmembrane region" description="Helical" evidence="6">
    <location>
        <begin position="163"/>
        <end position="182"/>
    </location>
</feature>
<evidence type="ECO:0000256" key="4">
    <source>
        <dbReference type="ARBA" id="ARBA00022989"/>
    </source>
</evidence>